<dbReference type="PANTHER" id="PTHR24104">
    <property type="entry name" value="E3 UBIQUITIN-PROTEIN LIGASE NHLRC1-RELATED"/>
    <property type="match status" value="1"/>
</dbReference>
<dbReference type="SUPFAM" id="SSF101898">
    <property type="entry name" value="NHL repeat"/>
    <property type="match status" value="1"/>
</dbReference>
<dbReference type="GO" id="GO:0008270">
    <property type="term" value="F:zinc ion binding"/>
    <property type="evidence" value="ECO:0007669"/>
    <property type="project" value="UniProtKB-KW"/>
</dbReference>
<feature type="compositionally biased region" description="Polar residues" evidence="3">
    <location>
        <begin position="43"/>
        <end position="64"/>
    </location>
</feature>
<dbReference type="CDD" id="cd05819">
    <property type="entry name" value="NHL"/>
    <property type="match status" value="1"/>
</dbReference>
<dbReference type="EMBL" id="CAJNOT010002322">
    <property type="protein sequence ID" value="CAF1305619.1"/>
    <property type="molecule type" value="Genomic_DNA"/>
</dbReference>
<dbReference type="GO" id="GO:0043161">
    <property type="term" value="P:proteasome-mediated ubiquitin-dependent protein catabolic process"/>
    <property type="evidence" value="ECO:0007669"/>
    <property type="project" value="TreeGrafter"/>
</dbReference>
<dbReference type="InterPro" id="IPR001258">
    <property type="entry name" value="NHL_repeat"/>
</dbReference>
<dbReference type="InterPro" id="IPR050952">
    <property type="entry name" value="TRIM-NHL_E3_ligases"/>
</dbReference>
<keyword evidence="1" id="KW-0677">Repeat</keyword>
<name>A0A815DTK9_9BILA</name>
<protein>
    <submittedName>
        <fullName evidence="4">Uncharacterized protein</fullName>
    </submittedName>
</protein>
<feature type="compositionally biased region" description="Polar residues" evidence="3">
    <location>
        <begin position="1"/>
        <end position="10"/>
    </location>
</feature>
<dbReference type="PANTHER" id="PTHR24104:SF25">
    <property type="entry name" value="PROTEIN LIN-41"/>
    <property type="match status" value="1"/>
</dbReference>
<evidence type="ECO:0000256" key="2">
    <source>
        <dbReference type="PROSITE-ProRule" id="PRU00504"/>
    </source>
</evidence>
<evidence type="ECO:0000313" key="6">
    <source>
        <dbReference type="Proteomes" id="UP000663864"/>
    </source>
</evidence>
<reference evidence="4" key="1">
    <citation type="submission" date="2021-02" db="EMBL/GenBank/DDBJ databases">
        <authorList>
            <person name="Nowell W R."/>
        </authorList>
    </citation>
    <scope>NUCLEOTIDE SEQUENCE</scope>
</reference>
<dbReference type="Proteomes" id="UP000663864">
    <property type="component" value="Unassembled WGS sequence"/>
</dbReference>
<dbReference type="AlphaFoldDB" id="A0A815DTK9"/>
<feature type="repeat" description="NHL" evidence="2">
    <location>
        <begin position="422"/>
        <end position="465"/>
    </location>
</feature>
<dbReference type="GO" id="GO:0000209">
    <property type="term" value="P:protein polyubiquitination"/>
    <property type="evidence" value="ECO:0007669"/>
    <property type="project" value="TreeGrafter"/>
</dbReference>
<evidence type="ECO:0000256" key="3">
    <source>
        <dbReference type="SAM" id="MobiDB-lite"/>
    </source>
</evidence>
<feature type="region of interest" description="Disordered" evidence="3">
    <location>
        <begin position="1"/>
        <end position="68"/>
    </location>
</feature>
<dbReference type="Gene3D" id="2.120.10.30">
    <property type="entry name" value="TolB, C-terminal domain"/>
    <property type="match status" value="3"/>
</dbReference>
<evidence type="ECO:0000313" key="5">
    <source>
        <dbReference type="EMBL" id="CAF3885417.1"/>
    </source>
</evidence>
<accession>A0A815DTK9</accession>
<dbReference type="Proteomes" id="UP000663836">
    <property type="component" value="Unassembled WGS sequence"/>
</dbReference>
<evidence type="ECO:0000256" key="1">
    <source>
        <dbReference type="ARBA" id="ARBA00022737"/>
    </source>
</evidence>
<dbReference type="EMBL" id="CAJOBD010002482">
    <property type="protein sequence ID" value="CAF3885417.1"/>
    <property type="molecule type" value="Genomic_DNA"/>
</dbReference>
<dbReference type="PROSITE" id="PS51125">
    <property type="entry name" value="NHL"/>
    <property type="match status" value="2"/>
</dbReference>
<feature type="compositionally biased region" description="Low complexity" evidence="3">
    <location>
        <begin position="28"/>
        <end position="37"/>
    </location>
</feature>
<organism evidence="4 6">
    <name type="scientific">Rotaria sordida</name>
    <dbReference type="NCBI Taxonomy" id="392033"/>
    <lineage>
        <taxon>Eukaryota</taxon>
        <taxon>Metazoa</taxon>
        <taxon>Spiralia</taxon>
        <taxon>Gnathifera</taxon>
        <taxon>Rotifera</taxon>
        <taxon>Eurotatoria</taxon>
        <taxon>Bdelloidea</taxon>
        <taxon>Philodinida</taxon>
        <taxon>Philodinidae</taxon>
        <taxon>Rotaria</taxon>
    </lineage>
</organism>
<proteinExistence type="predicted"/>
<dbReference type="GO" id="GO:0061630">
    <property type="term" value="F:ubiquitin protein ligase activity"/>
    <property type="evidence" value="ECO:0007669"/>
    <property type="project" value="TreeGrafter"/>
</dbReference>
<sequence>MANNFDSSKYTDNKAAASLNIHDDKNKSNTNSNSQRSAYKNVWTRQPSSDADKQTSSPDEQQSPVFIIEQKTKPYWETGEDEGHGAEQTSSYYQQEYYNYENPYKKKGVSNKIDRFVQRFPVLGRFYKQPPSVFDSSEPGQQFNYDEMFNSIVSNSITNELTADDLTLNERYSDKRRIQYIKLQAKDQTQPVDISIHHQTNKIYLCDVGRSLVEIFDINGTREHVISGTVMSKFQPTAIVVASDRRLIVASYFNHCLHMYYPNDTSNQVNCYSYKQFKLGTKGNQIHQFYNPAGIAVDNSDGYLYVCDRGNYRVQVITPDGICERIIELFIHNKKNYPLDPVQLAFQPKFGRLVCIIGGTAICFIPKYTNGPVYVNPLYITDTNGLGLDNASGLAIDTHDRIFISDTDHHRIVICTPDGYFITSFGMEGCGLGQLKRPCGLDITNDGTVVVTDSGNKRIQLFGLIRERTPVTNNPRRESSNVNSGLFLIEEHDLAATM</sequence>
<dbReference type="InterPro" id="IPR011042">
    <property type="entry name" value="6-blade_b-propeller_TolB-like"/>
</dbReference>
<evidence type="ECO:0000313" key="4">
    <source>
        <dbReference type="EMBL" id="CAF1305619.1"/>
    </source>
</evidence>
<feature type="repeat" description="NHL" evidence="2">
    <location>
        <begin position="276"/>
        <end position="320"/>
    </location>
</feature>
<comment type="caution">
    <text evidence="4">The sequence shown here is derived from an EMBL/GenBank/DDBJ whole genome shotgun (WGS) entry which is preliminary data.</text>
</comment>
<dbReference type="Pfam" id="PF01436">
    <property type="entry name" value="NHL"/>
    <property type="match status" value="2"/>
</dbReference>
<gene>
    <name evidence="5" type="ORF">JBS370_LOCUS20075</name>
    <name evidence="4" type="ORF">ZHD862_LOCUS28202</name>
</gene>